<evidence type="ECO:0000313" key="1">
    <source>
        <dbReference type="EMBL" id="AEG16297.1"/>
    </source>
</evidence>
<keyword evidence="2" id="KW-1185">Reference proteome</keyword>
<reference evidence="2" key="1">
    <citation type="submission" date="2011-05" db="EMBL/GenBank/DDBJ databases">
        <title>Complete sequence of Desulfotomaculum kuznetsovii DSM 6115.</title>
        <authorList>
            <person name="Lucas S."/>
            <person name="Han J."/>
            <person name="Lapidus A."/>
            <person name="Cheng J.-F."/>
            <person name="Goodwin L."/>
            <person name="Pitluck S."/>
            <person name="Peters L."/>
            <person name="Mikhailova N."/>
            <person name="Lu M."/>
            <person name="Saunders E."/>
            <person name="Han C."/>
            <person name="Tapia R."/>
            <person name="Land M."/>
            <person name="Hauser L."/>
            <person name="Kyrpides N."/>
            <person name="Ivanova N."/>
            <person name="Pagani I."/>
            <person name="Nazina T."/>
            <person name="Ivanova A."/>
            <person name="Parshina S."/>
            <person name="Kuever J."/>
            <person name="Muyzer G."/>
            <person name="Plugge C."/>
            <person name="Stams A."/>
            <person name="Woyke T."/>
        </authorList>
    </citation>
    <scope>NUCLEOTIDE SEQUENCE [LARGE SCALE GENOMIC DNA]</scope>
    <source>
        <strain evidence="2">DSM 6115 / VKM B-1805 / 17</strain>
    </source>
</reference>
<dbReference type="EMBL" id="CP002770">
    <property type="protein sequence ID" value="AEG16297.1"/>
    <property type="molecule type" value="Genomic_DNA"/>
</dbReference>
<proteinExistence type="predicted"/>
<dbReference type="KEGG" id="dku:Desku_2785"/>
<sequence length="94" mass="11316">MQRYYCIILEYKRPQTIQIKYDDKYTIDYKITRVHIGFKKSAGHVIYLEHPAEIKDKRVVTADKHTVTTLFVEDSKRNDAINSRIEEILKRMQR</sequence>
<dbReference type="Proteomes" id="UP000009229">
    <property type="component" value="Chromosome"/>
</dbReference>
<gene>
    <name evidence="1" type="ordered locus">Desku_2785</name>
</gene>
<protein>
    <submittedName>
        <fullName evidence="1">Uncharacterized protein</fullName>
    </submittedName>
</protein>
<dbReference type="AlphaFoldDB" id="A0AAU8PJT2"/>
<organism evidence="1 2">
    <name type="scientific">Desulfofundulus kuznetsovii (strain DSM 6115 / VKM B-1805 / 17)</name>
    <name type="common">Desulfotomaculum kuznetsovii</name>
    <dbReference type="NCBI Taxonomy" id="760568"/>
    <lineage>
        <taxon>Bacteria</taxon>
        <taxon>Bacillati</taxon>
        <taxon>Bacillota</taxon>
        <taxon>Clostridia</taxon>
        <taxon>Eubacteriales</taxon>
        <taxon>Peptococcaceae</taxon>
        <taxon>Desulfofundulus</taxon>
    </lineage>
</organism>
<name>A0AAU8PJT2_DESK7</name>
<evidence type="ECO:0000313" key="2">
    <source>
        <dbReference type="Proteomes" id="UP000009229"/>
    </source>
</evidence>
<accession>A0AAU8PJT2</accession>